<dbReference type="EMBL" id="QXTG01000002">
    <property type="protein sequence ID" value="RIX28165.1"/>
    <property type="molecule type" value="Genomic_DNA"/>
</dbReference>
<dbReference type="Proteomes" id="UP000265742">
    <property type="component" value="Unassembled WGS sequence"/>
</dbReference>
<gene>
    <name evidence="1" type="ORF">D1781_11845</name>
</gene>
<accession>A0A3A1TZQ6</accession>
<comment type="caution">
    <text evidence="1">The sequence shown here is derived from an EMBL/GenBank/DDBJ whole genome shotgun (WGS) entry which is preliminary data.</text>
</comment>
<protein>
    <submittedName>
        <fullName evidence="1">Uncharacterized protein</fullName>
    </submittedName>
</protein>
<keyword evidence="2" id="KW-1185">Reference proteome</keyword>
<organism evidence="1 2">
    <name type="scientific">Amnibacterium setariae</name>
    <dbReference type="NCBI Taxonomy" id="2306585"/>
    <lineage>
        <taxon>Bacteria</taxon>
        <taxon>Bacillati</taxon>
        <taxon>Actinomycetota</taxon>
        <taxon>Actinomycetes</taxon>
        <taxon>Micrococcales</taxon>
        <taxon>Microbacteriaceae</taxon>
        <taxon>Amnibacterium</taxon>
    </lineage>
</organism>
<dbReference type="AlphaFoldDB" id="A0A3A1TZQ6"/>
<reference evidence="2" key="1">
    <citation type="submission" date="2018-09" db="EMBL/GenBank/DDBJ databases">
        <authorList>
            <person name="Kim I."/>
        </authorList>
    </citation>
    <scope>NUCLEOTIDE SEQUENCE [LARGE SCALE GENOMIC DNA]</scope>
    <source>
        <strain evidence="2">DD4a</strain>
    </source>
</reference>
<proteinExistence type="predicted"/>
<evidence type="ECO:0000313" key="1">
    <source>
        <dbReference type="EMBL" id="RIX28165.1"/>
    </source>
</evidence>
<sequence>MDAFALVAIEGFCEPGRECLVGELLVPRAWCGRNGCSCGEELRGATSRGVASLGRVRRLAGVSPGLLLSTVADATSDGDVLDRRAAAKAFLDEVRSIEEGRLVRREEGVLLPFPKAARIVGRHRVEYRLTDEP</sequence>
<evidence type="ECO:0000313" key="2">
    <source>
        <dbReference type="Proteomes" id="UP000265742"/>
    </source>
</evidence>
<name>A0A3A1TZQ6_9MICO</name>